<evidence type="ECO:0000313" key="4">
    <source>
        <dbReference type="Proteomes" id="UP000596742"/>
    </source>
</evidence>
<comment type="caution">
    <text evidence="3">The sequence shown here is derived from an EMBL/GenBank/DDBJ whole genome shotgun (WGS) entry which is preliminary data.</text>
</comment>
<reference evidence="3" key="1">
    <citation type="submission" date="2018-11" db="EMBL/GenBank/DDBJ databases">
        <authorList>
            <person name="Alioto T."/>
            <person name="Alioto T."/>
        </authorList>
    </citation>
    <scope>NUCLEOTIDE SEQUENCE</scope>
</reference>
<dbReference type="EMBL" id="UYJE01002875">
    <property type="protein sequence ID" value="VDI14529.1"/>
    <property type="molecule type" value="Genomic_DNA"/>
</dbReference>
<feature type="transmembrane region" description="Helical" evidence="1">
    <location>
        <begin position="256"/>
        <end position="274"/>
    </location>
</feature>
<organism evidence="3 4">
    <name type="scientific">Mytilus galloprovincialis</name>
    <name type="common">Mediterranean mussel</name>
    <dbReference type="NCBI Taxonomy" id="29158"/>
    <lineage>
        <taxon>Eukaryota</taxon>
        <taxon>Metazoa</taxon>
        <taxon>Spiralia</taxon>
        <taxon>Lophotrochozoa</taxon>
        <taxon>Mollusca</taxon>
        <taxon>Bivalvia</taxon>
        <taxon>Autobranchia</taxon>
        <taxon>Pteriomorphia</taxon>
        <taxon>Mytilida</taxon>
        <taxon>Mytiloidea</taxon>
        <taxon>Mytilidae</taxon>
        <taxon>Mytilinae</taxon>
        <taxon>Mytilus</taxon>
    </lineage>
</organism>
<keyword evidence="4" id="KW-1185">Reference proteome</keyword>
<protein>
    <recommendedName>
        <fullName evidence="5">Ig-like domain-containing protein</fullName>
    </recommendedName>
</protein>
<dbReference type="OrthoDB" id="6115626at2759"/>
<sequence>MNFGSIAVCVLIVLNIQIDYTHSSVSWNMTSYPAIFGRDIMLTCYTFHPLQNSKDCPVRQWSGGSDGRGLMYNGFSAKEGKYEEKVNLLSRQFSLIIKNFSIIDINVNYTCSCGFYASTHTLNLDEKRFQYLPDAANASIASYNDTLKIKMQIRKVYPLPNCSVYIGNRLVENNVRLNSTKTGLFYRVSFVAKYKLRNEDCNKQPRLQCGLLKEQITFEGNVTSRCPDFSTERSVDENTSHTVERFNKKSSANYEIPLVIAGCVLLVFLGILVVRARKHIKTIIGKMCKTSKEFGNPDHETNVSLFHKI</sequence>
<evidence type="ECO:0000256" key="1">
    <source>
        <dbReference type="SAM" id="Phobius"/>
    </source>
</evidence>
<accession>A0A8B6D7A1</accession>
<feature type="chain" id="PRO_5032600239" description="Ig-like domain-containing protein" evidence="2">
    <location>
        <begin position="24"/>
        <end position="309"/>
    </location>
</feature>
<evidence type="ECO:0000256" key="2">
    <source>
        <dbReference type="SAM" id="SignalP"/>
    </source>
</evidence>
<evidence type="ECO:0008006" key="5">
    <source>
        <dbReference type="Google" id="ProtNLM"/>
    </source>
</evidence>
<evidence type="ECO:0000313" key="3">
    <source>
        <dbReference type="EMBL" id="VDI14529.1"/>
    </source>
</evidence>
<proteinExistence type="predicted"/>
<keyword evidence="1" id="KW-1133">Transmembrane helix</keyword>
<dbReference type="AlphaFoldDB" id="A0A8B6D7A1"/>
<keyword evidence="1" id="KW-0812">Transmembrane</keyword>
<feature type="signal peptide" evidence="2">
    <location>
        <begin position="1"/>
        <end position="23"/>
    </location>
</feature>
<name>A0A8B6D7A1_MYTGA</name>
<keyword evidence="2" id="KW-0732">Signal</keyword>
<keyword evidence="1" id="KW-0472">Membrane</keyword>
<gene>
    <name evidence="3" type="ORF">MGAL_10B082357</name>
</gene>
<dbReference type="Proteomes" id="UP000596742">
    <property type="component" value="Unassembled WGS sequence"/>
</dbReference>